<keyword evidence="1" id="KW-0472">Membrane</keyword>
<keyword evidence="1" id="KW-1133">Transmembrane helix</keyword>
<dbReference type="Pfam" id="PF07589">
    <property type="entry name" value="PEP-CTERM"/>
    <property type="match status" value="1"/>
</dbReference>
<keyword evidence="4" id="KW-1185">Reference proteome</keyword>
<protein>
    <recommendedName>
        <fullName evidence="2">Ice-binding protein C-terminal domain-containing protein</fullName>
    </recommendedName>
</protein>
<dbReference type="NCBIfam" id="TIGR02595">
    <property type="entry name" value="PEP_CTERM"/>
    <property type="match status" value="1"/>
</dbReference>
<name>A0A2U8GS92_9RHOO</name>
<dbReference type="AlphaFoldDB" id="A0A2U8GS92"/>
<accession>A0A2U8GS92</accession>
<dbReference type="InterPro" id="IPR013424">
    <property type="entry name" value="Ice-binding_C"/>
</dbReference>
<evidence type="ECO:0000259" key="2">
    <source>
        <dbReference type="Pfam" id="PF07589"/>
    </source>
</evidence>
<dbReference type="Proteomes" id="UP000244930">
    <property type="component" value="Chromosome"/>
</dbReference>
<gene>
    <name evidence="3" type="ORF">CEW83_15500</name>
</gene>
<proteinExistence type="predicted"/>
<dbReference type="EMBL" id="CP022187">
    <property type="protein sequence ID" value="AWI76441.1"/>
    <property type="molecule type" value="Genomic_DNA"/>
</dbReference>
<reference evidence="3 4" key="1">
    <citation type="submission" date="2017-06" db="EMBL/GenBank/DDBJ databases">
        <title>Azoarcus.</title>
        <authorList>
            <person name="Woo J.-H."/>
            <person name="Kim H.-S."/>
        </authorList>
    </citation>
    <scope>NUCLEOTIDE SEQUENCE [LARGE SCALE GENOMIC DNA]</scope>
    <source>
        <strain evidence="3 4">TSPY31</strain>
    </source>
</reference>
<feature type="transmembrane region" description="Helical" evidence="1">
    <location>
        <begin position="159"/>
        <end position="175"/>
    </location>
</feature>
<sequence>MLHAHDRARAAIQSALIAVIDAMGVLMLKKIKIAAAALLIAASASANATVVSFSVDNYGPSYGSFAGADTNANGILAQDELTSFVFDHLVYGHHVTLSTLFGFGDFDLVSNTWLANGSGWGTNGSFFSWNGGANSVHGTWANVSTSIVQLDAQNNVPEPATLALLGIGLAGIVAARRKKVA</sequence>
<keyword evidence="1" id="KW-0812">Transmembrane</keyword>
<dbReference type="KEGG" id="acom:CEW83_15500"/>
<feature type="transmembrane region" description="Helical" evidence="1">
    <location>
        <begin position="35"/>
        <end position="55"/>
    </location>
</feature>
<organism evidence="3 4">
    <name type="scientific">Parazoarcus communis</name>
    <dbReference type="NCBI Taxonomy" id="41977"/>
    <lineage>
        <taxon>Bacteria</taxon>
        <taxon>Pseudomonadati</taxon>
        <taxon>Pseudomonadota</taxon>
        <taxon>Betaproteobacteria</taxon>
        <taxon>Rhodocyclales</taxon>
        <taxon>Zoogloeaceae</taxon>
        <taxon>Parazoarcus</taxon>
    </lineage>
</organism>
<feature type="domain" description="Ice-binding protein C-terminal" evidence="2">
    <location>
        <begin position="156"/>
        <end position="178"/>
    </location>
</feature>
<evidence type="ECO:0000256" key="1">
    <source>
        <dbReference type="SAM" id="Phobius"/>
    </source>
</evidence>
<evidence type="ECO:0000313" key="4">
    <source>
        <dbReference type="Proteomes" id="UP000244930"/>
    </source>
</evidence>
<evidence type="ECO:0000313" key="3">
    <source>
        <dbReference type="EMBL" id="AWI76441.1"/>
    </source>
</evidence>